<evidence type="ECO:0000313" key="1">
    <source>
        <dbReference type="EMBL" id="APR74288.1"/>
    </source>
</evidence>
<keyword evidence="1" id="KW-0934">Plastid</keyword>
<protein>
    <submittedName>
        <fullName evidence="1">Uncharacterized protein</fullName>
    </submittedName>
</protein>
<organism evidence="1">
    <name type="scientific">Gracilaria firma</name>
    <dbReference type="NCBI Taxonomy" id="2510791"/>
    <lineage>
        <taxon>Eukaryota</taxon>
        <taxon>Rhodophyta</taxon>
        <taxon>Florideophyceae</taxon>
        <taxon>Rhodymeniophycidae</taxon>
        <taxon>Gracilariales</taxon>
        <taxon>Gracilariaceae</taxon>
        <taxon>Gracilaria</taxon>
    </lineage>
</organism>
<dbReference type="RefSeq" id="YP_009346753.1">
    <property type="nucleotide sequence ID" value="NC_033877.1"/>
</dbReference>
<accession>A0A1P8D663</accession>
<sequence>MRKLHLTMIPVILRNPFHAYSRKILYMHRFNASLFTKQ</sequence>
<geneLocation type="plastid" evidence="1"/>
<reference evidence="1" key="2">
    <citation type="journal article" date="2017" name="BMC Genomics">
        <title>Complete chloroplast genome of Gracilaria firma (Gracilariaceae, Rhodophyta), with discussion on the use of chloroplast phylogenomics in the subclass Rhodymeniophycidae.</title>
        <authorList>
            <person name="Ng P.K."/>
            <person name="Lin S.M."/>
            <person name="Lim P.E."/>
            <person name="Liu L.C."/>
            <person name="Chen C.M."/>
            <person name="Pai T.W."/>
        </authorList>
    </citation>
    <scope>NUCLEOTIDE SEQUENCE</scope>
</reference>
<reference evidence="1" key="1">
    <citation type="submission" date="2016-07" db="EMBL/GenBank/DDBJ databases">
        <authorList>
            <person name="Ng P.-K."/>
            <person name="Lin S.-M."/>
        </authorList>
    </citation>
    <scope>NUCLEOTIDE SEQUENCE</scope>
</reference>
<dbReference type="AlphaFoldDB" id="A0A1P8D663"/>
<dbReference type="GeneID" id="31080798"/>
<name>A0A1P8D663_9FLOR</name>
<proteinExistence type="predicted"/>
<dbReference type="EMBL" id="KX601051">
    <property type="protein sequence ID" value="APR74288.1"/>
    <property type="molecule type" value="Genomic_DNA"/>
</dbReference>